<dbReference type="GO" id="GO:0005886">
    <property type="term" value="C:plasma membrane"/>
    <property type="evidence" value="ECO:0007669"/>
    <property type="project" value="UniProtKB-SubCell"/>
</dbReference>
<dbReference type="OrthoDB" id="9804645at2"/>
<evidence type="ECO:0000256" key="7">
    <source>
        <dbReference type="ARBA" id="ARBA00022692"/>
    </source>
</evidence>
<evidence type="ECO:0000256" key="9">
    <source>
        <dbReference type="ARBA" id="ARBA00022777"/>
    </source>
</evidence>
<dbReference type="InterPro" id="IPR005467">
    <property type="entry name" value="His_kinase_dom"/>
</dbReference>
<evidence type="ECO:0000256" key="11">
    <source>
        <dbReference type="ARBA" id="ARBA00022989"/>
    </source>
</evidence>
<proteinExistence type="predicted"/>
<dbReference type="Gene3D" id="1.10.287.130">
    <property type="match status" value="1"/>
</dbReference>
<keyword evidence="12" id="KW-0902">Two-component regulatory system</keyword>
<evidence type="ECO:0000256" key="6">
    <source>
        <dbReference type="ARBA" id="ARBA00022679"/>
    </source>
</evidence>
<gene>
    <name evidence="17" type="ORF">CYD53_13223</name>
</gene>
<dbReference type="PANTHER" id="PTHR44936:SF5">
    <property type="entry name" value="SENSOR HISTIDINE KINASE ENVZ"/>
    <property type="match status" value="1"/>
</dbReference>
<dbReference type="GO" id="GO:0005524">
    <property type="term" value="F:ATP binding"/>
    <property type="evidence" value="ECO:0007669"/>
    <property type="project" value="UniProtKB-KW"/>
</dbReference>
<keyword evidence="4" id="KW-1003">Cell membrane</keyword>
<evidence type="ECO:0000256" key="4">
    <source>
        <dbReference type="ARBA" id="ARBA00022519"/>
    </source>
</evidence>
<dbReference type="AlphaFoldDB" id="A0A2S4LT39"/>
<dbReference type="EMBL" id="PQFZ01000032">
    <property type="protein sequence ID" value="POR45565.1"/>
    <property type="molecule type" value="Genomic_DNA"/>
</dbReference>
<evidence type="ECO:0000256" key="1">
    <source>
        <dbReference type="ARBA" id="ARBA00000085"/>
    </source>
</evidence>
<dbReference type="PANTHER" id="PTHR44936">
    <property type="entry name" value="SENSOR PROTEIN CREC"/>
    <property type="match status" value="1"/>
</dbReference>
<keyword evidence="7 14" id="KW-0812">Transmembrane</keyword>
<keyword evidence="11 14" id="KW-1133">Transmembrane helix</keyword>
<name>A0A2S4LT39_9HYPH</name>
<accession>A0A2S4LT39</accession>
<dbReference type="Pfam" id="PF02518">
    <property type="entry name" value="HATPase_c"/>
    <property type="match status" value="1"/>
</dbReference>
<keyword evidence="9 17" id="KW-0418">Kinase</keyword>
<keyword evidence="10" id="KW-0067">ATP-binding</keyword>
<keyword evidence="5" id="KW-0597">Phosphoprotein</keyword>
<keyword evidence="8" id="KW-0547">Nucleotide-binding</keyword>
<evidence type="ECO:0000256" key="10">
    <source>
        <dbReference type="ARBA" id="ARBA00022840"/>
    </source>
</evidence>
<sequence>MDVRQETATRWRHLPFSVLGQLIATAMIALLLAFALLIAVIRLGAFDRLLQSPASPFEGRVAALVDALTSSTFESRAKARALAERILPGTILLDPQEPRGDENTIAQLNQAQQGGVSFALLRQRSGEAPATAGHNGSRLLVSLPDGGLLSVPVPAEALSSSSGPFLWLLCSLVIASLAAATWVVTQIRNPLRRIASAFAGFDARRNWVRLPETGPCEIRDLTAQLNGMADRTAALMRERAVVIGAINHDLRLPVTRLRLLAEEIEDVELRRRNLANLKSMDVMLHASLDYLKHGRPLPKLCSVDLVALLRTVSDEFADMGFDVAYAGPNHLKLHCDPDLIERALNNLVDNATRYAPTVRLSAGLAADGKVAIQVVDDGPGLSDADKKRALAPFDTAKAAEKHDGAPNGFGLGLAIVKMIAEVHDGRLELSDAKPFGLTATITVPCER</sequence>
<dbReference type="EC" id="2.7.13.3" evidence="3"/>
<evidence type="ECO:0000313" key="17">
    <source>
        <dbReference type="EMBL" id="POR45565.1"/>
    </source>
</evidence>
<dbReference type="CDD" id="cd00075">
    <property type="entry name" value="HATPase"/>
    <property type="match status" value="1"/>
</dbReference>
<feature type="domain" description="HAMP" evidence="16">
    <location>
        <begin position="185"/>
        <end position="237"/>
    </location>
</feature>
<dbReference type="InterPro" id="IPR004358">
    <property type="entry name" value="Sig_transdc_His_kin-like_C"/>
</dbReference>
<keyword evidence="18" id="KW-1185">Reference proteome</keyword>
<comment type="catalytic activity">
    <reaction evidence="1">
        <text>ATP + protein L-histidine = ADP + protein N-phospho-L-histidine.</text>
        <dbReference type="EC" id="2.7.13.3"/>
    </reaction>
</comment>
<feature type="domain" description="Histidine kinase" evidence="15">
    <location>
        <begin position="245"/>
        <end position="447"/>
    </location>
</feature>
<dbReference type="Gene3D" id="3.30.565.10">
    <property type="entry name" value="Histidine kinase-like ATPase, C-terminal domain"/>
    <property type="match status" value="1"/>
</dbReference>
<evidence type="ECO:0000256" key="5">
    <source>
        <dbReference type="ARBA" id="ARBA00022553"/>
    </source>
</evidence>
<dbReference type="InterPro" id="IPR050980">
    <property type="entry name" value="2C_sensor_his_kinase"/>
</dbReference>
<evidence type="ECO:0000259" key="16">
    <source>
        <dbReference type="PROSITE" id="PS50885"/>
    </source>
</evidence>
<dbReference type="RefSeq" id="WP_103721460.1">
    <property type="nucleotide sequence ID" value="NZ_PQFZ01000032.1"/>
</dbReference>
<feature type="transmembrane region" description="Helical" evidence="14">
    <location>
        <begin position="20"/>
        <end position="41"/>
    </location>
</feature>
<keyword evidence="6" id="KW-0808">Transferase</keyword>
<evidence type="ECO:0000256" key="12">
    <source>
        <dbReference type="ARBA" id="ARBA00023012"/>
    </source>
</evidence>
<dbReference type="PROSITE" id="PS50109">
    <property type="entry name" value="HIS_KIN"/>
    <property type="match status" value="1"/>
</dbReference>
<dbReference type="InterPro" id="IPR036890">
    <property type="entry name" value="HATPase_C_sf"/>
</dbReference>
<keyword evidence="4" id="KW-0997">Cell inner membrane</keyword>
<dbReference type="SMART" id="SM00387">
    <property type="entry name" value="HATPase_c"/>
    <property type="match status" value="1"/>
</dbReference>
<dbReference type="SUPFAM" id="SSF47384">
    <property type="entry name" value="Homodimeric domain of signal transducing histidine kinase"/>
    <property type="match status" value="1"/>
</dbReference>
<reference evidence="17 18" key="1">
    <citation type="submission" date="2018-01" db="EMBL/GenBank/DDBJ databases">
        <title>Genomic Encyclopedia of Type Strains, Phase III (KMG-III): the genomes of soil and plant-associated and newly described type strains.</title>
        <authorList>
            <person name="Whitman W."/>
        </authorList>
    </citation>
    <scope>NUCLEOTIDE SEQUENCE [LARGE SCALE GENOMIC DNA]</scope>
    <source>
        <strain evidence="17 18">1131</strain>
    </source>
</reference>
<dbReference type="PROSITE" id="PS50885">
    <property type="entry name" value="HAMP"/>
    <property type="match status" value="1"/>
</dbReference>
<dbReference type="PRINTS" id="PR00344">
    <property type="entry name" value="BCTRLSENSOR"/>
</dbReference>
<comment type="caution">
    <text evidence="17">The sequence shown here is derived from an EMBL/GenBank/DDBJ whole genome shotgun (WGS) entry which is preliminary data.</text>
</comment>
<organism evidence="17 18">
    <name type="scientific">Bosea psychrotolerans</name>
    <dbReference type="NCBI Taxonomy" id="1871628"/>
    <lineage>
        <taxon>Bacteria</taxon>
        <taxon>Pseudomonadati</taxon>
        <taxon>Pseudomonadota</taxon>
        <taxon>Alphaproteobacteria</taxon>
        <taxon>Hyphomicrobiales</taxon>
        <taxon>Boseaceae</taxon>
        <taxon>Bosea</taxon>
    </lineage>
</organism>
<dbReference type="InterPro" id="IPR036097">
    <property type="entry name" value="HisK_dim/P_sf"/>
</dbReference>
<dbReference type="GO" id="GO:0000155">
    <property type="term" value="F:phosphorelay sensor kinase activity"/>
    <property type="evidence" value="ECO:0007669"/>
    <property type="project" value="InterPro"/>
</dbReference>
<evidence type="ECO:0000256" key="2">
    <source>
        <dbReference type="ARBA" id="ARBA00004429"/>
    </source>
</evidence>
<evidence type="ECO:0000256" key="13">
    <source>
        <dbReference type="ARBA" id="ARBA00023136"/>
    </source>
</evidence>
<evidence type="ECO:0000256" key="14">
    <source>
        <dbReference type="SAM" id="Phobius"/>
    </source>
</evidence>
<evidence type="ECO:0000259" key="15">
    <source>
        <dbReference type="PROSITE" id="PS50109"/>
    </source>
</evidence>
<comment type="subcellular location">
    <subcellularLocation>
        <location evidence="2">Cell inner membrane</location>
        <topology evidence="2">Multi-pass membrane protein</topology>
    </subcellularLocation>
</comment>
<evidence type="ECO:0000256" key="3">
    <source>
        <dbReference type="ARBA" id="ARBA00012438"/>
    </source>
</evidence>
<dbReference type="Proteomes" id="UP000236919">
    <property type="component" value="Unassembled WGS sequence"/>
</dbReference>
<evidence type="ECO:0000313" key="18">
    <source>
        <dbReference type="Proteomes" id="UP000236919"/>
    </source>
</evidence>
<protein>
    <recommendedName>
        <fullName evidence="3">histidine kinase</fullName>
        <ecNumber evidence="3">2.7.13.3</ecNumber>
    </recommendedName>
</protein>
<keyword evidence="13 14" id="KW-0472">Membrane</keyword>
<dbReference type="SUPFAM" id="SSF55874">
    <property type="entry name" value="ATPase domain of HSP90 chaperone/DNA topoisomerase II/histidine kinase"/>
    <property type="match status" value="1"/>
</dbReference>
<dbReference type="InterPro" id="IPR003594">
    <property type="entry name" value="HATPase_dom"/>
</dbReference>
<dbReference type="InterPro" id="IPR003660">
    <property type="entry name" value="HAMP_dom"/>
</dbReference>
<evidence type="ECO:0000256" key="8">
    <source>
        <dbReference type="ARBA" id="ARBA00022741"/>
    </source>
</evidence>